<dbReference type="InterPro" id="IPR017467">
    <property type="entry name" value="CHP03016_PEP-CTERM"/>
</dbReference>
<sequence length="513" mass="56021">MSQNGKGSFVLRPIAFAAFALLAAQCAQAADWRFTPRLTLRETYSDNVTLAPTGQERSDFVTEVIPGFNLNAKGRRSQFDIDYTADWVNYARGTAGSNVQNSLRANGRAELKDDLLYLDANASIGNLSASAFGPQASNNIYATNNRVETRSYTISPYLRKRFQNLADVEARYAHDGVSSDGGGFATYNNDRFSLSANSGAAFTKVGWSGIYLRNQSTYSGLSSTNSDYANATLRYALSTQFALTGSVGYERYGYDFTTEEPKGASWSVGFAWQPSPRSSLSASAGRRFYGNAYSLNGVLRNRYTVWNASYDESITTAGAQLAQSVSISTTTFLDQLFAASIPDAAQRAQAVDNYIRAAGLPATLAYRLPGLSNTFFLQKRTQASVGINISRSTVVLTAYNSINSPQSVAQDNAGLVANNNFLFAPDTRQTGLSALWTWRLAPLTTLNVNSQYYRTSSSAIDRVDHNELFTVGLSRQFLPKLSGTVELRRYQGTYGGVGDFRENAVSAYLSMRL</sequence>
<keyword evidence="1" id="KW-0732">Signal</keyword>
<dbReference type="AlphaFoldDB" id="A0A934SRK6"/>
<keyword evidence="3" id="KW-1185">Reference proteome</keyword>
<gene>
    <name evidence="2" type="ORF">JJB74_06615</name>
</gene>
<name>A0A934SRK6_9BURK</name>
<dbReference type="InterPro" id="IPR018759">
    <property type="entry name" value="BBP2_2"/>
</dbReference>
<reference evidence="2" key="1">
    <citation type="submission" date="2021-01" db="EMBL/GenBank/DDBJ databases">
        <title>Genome sequence of strain Noviherbaspirillum sp. DKR-6.</title>
        <authorList>
            <person name="Chaudhary D.K."/>
        </authorList>
    </citation>
    <scope>NUCLEOTIDE SEQUENCE</scope>
    <source>
        <strain evidence="2">DKR-6</strain>
    </source>
</reference>
<feature type="signal peptide" evidence="1">
    <location>
        <begin position="1"/>
        <end position="29"/>
    </location>
</feature>
<dbReference type="EMBL" id="JAEPBG010000002">
    <property type="protein sequence ID" value="MBK4734272.1"/>
    <property type="molecule type" value="Genomic_DNA"/>
</dbReference>
<dbReference type="Proteomes" id="UP000622890">
    <property type="component" value="Unassembled WGS sequence"/>
</dbReference>
<dbReference type="RefSeq" id="WP_200591028.1">
    <property type="nucleotide sequence ID" value="NZ_JAEPBG010000002.1"/>
</dbReference>
<dbReference type="SUPFAM" id="SSF56935">
    <property type="entry name" value="Porins"/>
    <property type="match status" value="1"/>
</dbReference>
<accession>A0A934SRK6</accession>
<evidence type="ECO:0000256" key="1">
    <source>
        <dbReference type="SAM" id="SignalP"/>
    </source>
</evidence>
<dbReference type="Pfam" id="PF10082">
    <property type="entry name" value="BBP2_2"/>
    <property type="match status" value="1"/>
</dbReference>
<organism evidence="2 3">
    <name type="scientific">Noviherbaspirillum pedocola</name>
    <dbReference type="NCBI Taxonomy" id="2801341"/>
    <lineage>
        <taxon>Bacteria</taxon>
        <taxon>Pseudomonadati</taxon>
        <taxon>Pseudomonadota</taxon>
        <taxon>Betaproteobacteria</taxon>
        <taxon>Burkholderiales</taxon>
        <taxon>Oxalobacteraceae</taxon>
        <taxon>Noviherbaspirillum</taxon>
    </lineage>
</organism>
<dbReference type="NCBIfam" id="TIGR03016">
    <property type="entry name" value="pepcterm_hypo_1"/>
    <property type="match status" value="1"/>
</dbReference>
<evidence type="ECO:0000313" key="3">
    <source>
        <dbReference type="Proteomes" id="UP000622890"/>
    </source>
</evidence>
<comment type="caution">
    <text evidence="2">The sequence shown here is derived from an EMBL/GenBank/DDBJ whole genome shotgun (WGS) entry which is preliminary data.</text>
</comment>
<feature type="chain" id="PRO_5037621962" evidence="1">
    <location>
        <begin position="30"/>
        <end position="513"/>
    </location>
</feature>
<evidence type="ECO:0000313" key="2">
    <source>
        <dbReference type="EMBL" id="MBK4734272.1"/>
    </source>
</evidence>
<protein>
    <submittedName>
        <fullName evidence="2">TIGR03016 family PEP-CTERM system-associated outer membrane protein</fullName>
    </submittedName>
</protein>
<proteinExistence type="predicted"/>